<evidence type="ECO:0000256" key="1">
    <source>
        <dbReference type="ARBA" id="ARBA00000798"/>
    </source>
</evidence>
<dbReference type="GO" id="GO:0009395">
    <property type="term" value="P:phospholipid catabolic process"/>
    <property type="evidence" value="ECO:0007669"/>
    <property type="project" value="TreeGrafter"/>
</dbReference>
<dbReference type="WBParaSite" id="maker-uti_cns_0000084-snap-gene-1.12-mRNA-1">
    <property type="protein sequence ID" value="maker-uti_cns_0000084-snap-gene-1.12-mRNA-1"/>
    <property type="gene ID" value="maker-uti_cns_0000084-snap-gene-1.12"/>
</dbReference>
<organism evidence="4 7">
    <name type="scientific">Macrostomum lignano</name>
    <dbReference type="NCBI Taxonomy" id="282301"/>
    <lineage>
        <taxon>Eukaryota</taxon>
        <taxon>Metazoa</taxon>
        <taxon>Spiralia</taxon>
        <taxon>Lophotrochozoa</taxon>
        <taxon>Platyhelminthes</taxon>
        <taxon>Rhabditophora</taxon>
        <taxon>Macrostomorpha</taxon>
        <taxon>Macrostomida</taxon>
        <taxon>Macrostomidae</taxon>
        <taxon>Macrostomum</taxon>
    </lineage>
</organism>
<reference evidence="5 6" key="1">
    <citation type="submission" date="2016-11" db="UniProtKB">
        <authorList>
            <consortium name="WormBaseParasite"/>
        </authorList>
    </citation>
    <scope>IDENTIFICATION</scope>
</reference>
<keyword evidence="2" id="KW-0677">Repeat</keyword>
<evidence type="ECO:0000256" key="3">
    <source>
        <dbReference type="ARBA" id="ARBA00023098"/>
    </source>
</evidence>
<comment type="catalytic activity">
    <reaction evidence="1">
        <text>a 1,2-diacyl-sn-glycero-3-phosphocholine + H2O = a 1,2-diacyl-sn-glycero-3-phosphate + choline + H(+)</text>
        <dbReference type="Rhea" id="RHEA:14445"/>
        <dbReference type="ChEBI" id="CHEBI:15354"/>
        <dbReference type="ChEBI" id="CHEBI:15377"/>
        <dbReference type="ChEBI" id="CHEBI:15378"/>
        <dbReference type="ChEBI" id="CHEBI:57643"/>
        <dbReference type="ChEBI" id="CHEBI:58608"/>
        <dbReference type="EC" id="3.1.4.4"/>
    </reaction>
</comment>
<evidence type="ECO:0000313" key="5">
    <source>
        <dbReference type="WBParaSite" id="maker-uti_cns_0000084-snap-gene-1.12-mRNA-1"/>
    </source>
</evidence>
<dbReference type="InterPro" id="IPR015679">
    <property type="entry name" value="PLipase_D_fam"/>
</dbReference>
<keyword evidence="4" id="KW-1185">Reference proteome</keyword>
<proteinExistence type="predicted"/>
<dbReference type="GO" id="GO:0004630">
    <property type="term" value="F:phospholipase D activity"/>
    <property type="evidence" value="ECO:0007669"/>
    <property type="project" value="UniProtKB-EC"/>
</dbReference>
<dbReference type="WBParaSite" id="maker-uti_cns_0046153-snap-gene-0.5-mRNA-1">
    <property type="protein sequence ID" value="maker-uti_cns_0046153-snap-gene-0.5-mRNA-1"/>
    <property type="gene ID" value="maker-uti_cns_0046153-snap-gene-0.5"/>
</dbReference>
<dbReference type="Proteomes" id="UP000095280">
    <property type="component" value="Unplaced"/>
</dbReference>
<dbReference type="PANTHER" id="PTHR18896:SF76">
    <property type="entry name" value="PHOSPHOLIPASE"/>
    <property type="match status" value="1"/>
</dbReference>
<dbReference type="WBParaSite" id="maker-uti_cns_0000482-snap-gene-0.4-mRNA-1">
    <property type="protein sequence ID" value="maker-uti_cns_0000482-snap-gene-0.4-mRNA-1"/>
    <property type="gene ID" value="maker-uti_cns_0000482-snap-gene-0.4"/>
</dbReference>
<evidence type="ECO:0000313" key="4">
    <source>
        <dbReference type="Proteomes" id="UP000095280"/>
    </source>
</evidence>
<dbReference type="WBParaSite" id="maker-uti_cns_0000531-snap-gene-0.3-mRNA-1">
    <property type="protein sequence ID" value="maker-uti_cns_0000531-snap-gene-0.3-mRNA-1"/>
    <property type="gene ID" value="maker-uti_cns_0000531-snap-gene-0.3"/>
</dbReference>
<evidence type="ECO:0000313" key="6">
    <source>
        <dbReference type="WBParaSite" id="maker-uti_cns_0000482-snap-gene-0.4-mRNA-1"/>
    </source>
</evidence>
<dbReference type="CDD" id="cd09141">
    <property type="entry name" value="PLDc_vPLD1_2_yPLD_like_2"/>
    <property type="match status" value="1"/>
</dbReference>
<keyword evidence="3" id="KW-0443">Lipid metabolism</keyword>
<evidence type="ECO:0000256" key="2">
    <source>
        <dbReference type="ARBA" id="ARBA00022737"/>
    </source>
</evidence>
<dbReference type="AlphaFoldDB" id="A0A1I8IZT2"/>
<evidence type="ECO:0000313" key="7">
    <source>
        <dbReference type="WBParaSite" id="maker-uti_cns_0045360-snap-gene-0.50-mRNA-1"/>
    </source>
</evidence>
<dbReference type="SUPFAM" id="SSF56024">
    <property type="entry name" value="Phospholipase D/nuclease"/>
    <property type="match status" value="1"/>
</dbReference>
<accession>A0A1I8IZT2</accession>
<protein>
    <submittedName>
        <fullName evidence="5 6">Phospholipase D</fullName>
    </submittedName>
</protein>
<dbReference type="Gene3D" id="3.30.870.10">
    <property type="entry name" value="Endonuclease Chain A"/>
    <property type="match status" value="1"/>
</dbReference>
<dbReference type="PANTHER" id="PTHR18896">
    <property type="entry name" value="PHOSPHOLIPASE D"/>
    <property type="match status" value="1"/>
</dbReference>
<name>A0A1I8IZT2_9PLAT</name>
<sequence>EFVNCMERLGQGRALHTCQVSMLRSLGRWSGGTSRYAEENSVLLAYYSAIAQAQRFVYIENELFISQGRNRPTDVTVKNRISFYLYKRILQARSRGEPFKVYIVIPLFPRHDGQLLSGSRGDYTSRKQMHFLYQTIFRGEDSLTHRLLQRHIAPHEYLSVCCLQKFDRLPDGWLAQEIYVQSNLLIADDRVAIIGSARIADHSLLGWRNSELAVRVEDVGFVRSLRMALWCEHLDVPPAEKEALISDPGDAAVWNLWCAQARSNSQIMQEVFRSLPNNAAYTMARLHDFAAISYLKRRAKLYAPDRDTMAQGLERLCQVKGQIVVCSGCFMEGSQLLKVQDKDQSWRSWFFWPDFALV</sequence>
<dbReference type="WBParaSite" id="maker-uti_cns_0045360-snap-gene-0.50-mRNA-1">
    <property type="protein sequence ID" value="maker-uti_cns_0045360-snap-gene-0.50-mRNA-1"/>
    <property type="gene ID" value="maker-uti_cns_0045360-snap-gene-0.50"/>
</dbReference>